<dbReference type="InterPro" id="IPR030389">
    <property type="entry name" value="G_FEOB_dom"/>
</dbReference>
<feature type="binding site" evidence="11">
    <location>
        <begin position="34"/>
        <end position="41"/>
    </location>
    <ligand>
        <name>GTP</name>
        <dbReference type="ChEBI" id="CHEBI:37565"/>
        <label>1</label>
    </ligand>
</feature>
<dbReference type="Gene3D" id="3.40.50.300">
    <property type="entry name" value="P-loop containing nucleotide triphosphate hydrolases"/>
    <property type="match status" value="1"/>
</dbReference>
<dbReference type="RefSeq" id="WP_163065855.1">
    <property type="nucleotide sequence ID" value="NZ_CP048649.1"/>
</dbReference>
<keyword evidence="5 13" id="KW-0812">Transmembrane</keyword>
<keyword evidence="16" id="KW-1185">Reference proteome</keyword>
<dbReference type="Proteomes" id="UP000466848">
    <property type="component" value="Chromosome"/>
</dbReference>
<keyword evidence="13" id="KW-0408">Iron</keyword>
<feature type="transmembrane region" description="Helical" evidence="13">
    <location>
        <begin position="321"/>
        <end position="339"/>
    </location>
</feature>
<feature type="transmembrane region" description="Helical" evidence="13">
    <location>
        <begin position="497"/>
        <end position="517"/>
    </location>
</feature>
<evidence type="ECO:0000256" key="13">
    <source>
        <dbReference type="RuleBase" id="RU362098"/>
    </source>
</evidence>
<dbReference type="EMBL" id="CP048649">
    <property type="protein sequence ID" value="QIB68988.1"/>
    <property type="molecule type" value="Genomic_DNA"/>
</dbReference>
<feature type="transmembrane region" description="Helical" evidence="13">
    <location>
        <begin position="385"/>
        <end position="406"/>
    </location>
</feature>
<dbReference type="PANTHER" id="PTHR43185:SF2">
    <property type="entry name" value="FERROUS IRON TRANSPORT PROTEIN B"/>
    <property type="match status" value="1"/>
</dbReference>
<dbReference type="InterPro" id="IPR050860">
    <property type="entry name" value="FeoB_GTPase"/>
</dbReference>
<dbReference type="KEGG" id="abut:Ami103574_06470"/>
<feature type="transmembrane region" description="Helical" evidence="13">
    <location>
        <begin position="649"/>
        <end position="669"/>
    </location>
</feature>
<evidence type="ECO:0000256" key="5">
    <source>
        <dbReference type="ARBA" id="ARBA00022692"/>
    </source>
</evidence>
<dbReference type="GO" id="GO:0005886">
    <property type="term" value="C:plasma membrane"/>
    <property type="evidence" value="ECO:0007669"/>
    <property type="project" value="UniProtKB-SubCell"/>
</dbReference>
<evidence type="ECO:0000256" key="3">
    <source>
        <dbReference type="ARBA" id="ARBA00022448"/>
    </source>
</evidence>
<dbReference type="InterPro" id="IPR011640">
    <property type="entry name" value="Fe2_transport_prot_B_C"/>
</dbReference>
<proteinExistence type="inferred from homology"/>
<evidence type="ECO:0000256" key="8">
    <source>
        <dbReference type="ARBA" id="ARBA00023134"/>
    </source>
</evidence>
<feature type="binding site" evidence="12">
    <location>
        <position position="48"/>
    </location>
    <ligand>
        <name>Mg(2+)</name>
        <dbReference type="ChEBI" id="CHEBI:18420"/>
        <label>2</label>
    </ligand>
</feature>
<comment type="function">
    <text evidence="1 13">Probable transporter of a GTP-driven Fe(2+) uptake system.</text>
</comment>
<accession>A0A858BV56</accession>
<evidence type="ECO:0000256" key="9">
    <source>
        <dbReference type="ARBA" id="ARBA00023136"/>
    </source>
</evidence>
<dbReference type="CDD" id="cd01879">
    <property type="entry name" value="FeoB"/>
    <property type="match status" value="1"/>
</dbReference>
<evidence type="ECO:0000256" key="10">
    <source>
        <dbReference type="NCBIfam" id="TIGR00437"/>
    </source>
</evidence>
<comment type="subcellular location">
    <subcellularLocation>
        <location evidence="2 13">Cell membrane</location>
        <topology evidence="2 13">Multi-pass membrane protein</topology>
    </subcellularLocation>
</comment>
<keyword evidence="4" id="KW-1003">Cell membrane</keyword>
<dbReference type="GO" id="GO:0046872">
    <property type="term" value="F:metal ion binding"/>
    <property type="evidence" value="ECO:0007669"/>
    <property type="project" value="UniProtKB-KW"/>
</dbReference>
<feature type="transmembrane region" description="Helical" evidence="13">
    <location>
        <begin position="473"/>
        <end position="491"/>
    </location>
</feature>
<keyword evidence="13" id="KW-0406">Ion transport</keyword>
<feature type="binding site" evidence="11">
    <location>
        <begin position="80"/>
        <end position="83"/>
    </location>
    <ligand>
        <name>GTP</name>
        <dbReference type="ChEBI" id="CHEBI:37565"/>
        <label>1</label>
    </ligand>
</feature>
<evidence type="ECO:0000313" key="16">
    <source>
        <dbReference type="Proteomes" id="UP000466848"/>
    </source>
</evidence>
<dbReference type="InterPro" id="IPR006073">
    <property type="entry name" value="GTP-bd"/>
</dbReference>
<evidence type="ECO:0000313" key="15">
    <source>
        <dbReference type="EMBL" id="QIB68988.1"/>
    </source>
</evidence>
<keyword evidence="9 13" id="KW-0472">Membrane</keyword>
<gene>
    <name evidence="15" type="primary">feoB</name>
    <name evidence="15" type="ORF">Ami103574_06470</name>
</gene>
<reference evidence="15 16" key="1">
    <citation type="submission" date="2020-02" db="EMBL/GenBank/DDBJ databases">
        <authorList>
            <person name="Kim Y.B."/>
            <person name="Roh S.W."/>
        </authorList>
    </citation>
    <scope>NUCLEOTIDE SEQUENCE [LARGE SCALE GENOMIC DNA]</scope>
    <source>
        <strain evidence="15 16">DSM 103574</strain>
    </source>
</reference>
<name>A0A858BV56_9FIRM</name>
<dbReference type="PRINTS" id="PR00326">
    <property type="entry name" value="GTP1OBG"/>
</dbReference>
<dbReference type="AlphaFoldDB" id="A0A858BV56"/>
<feature type="transmembrane region" description="Helical" evidence="13">
    <location>
        <begin position="608"/>
        <end position="628"/>
    </location>
</feature>
<evidence type="ECO:0000256" key="1">
    <source>
        <dbReference type="ARBA" id="ARBA00003926"/>
    </source>
</evidence>
<comment type="similarity">
    <text evidence="13">Belongs to the TRAFAC class TrmE-Era-EngA-EngB-Septin-like GTPase superfamily. FeoB GTPase (TC 9.A.8) family.</text>
</comment>
<feature type="transmembrane region" description="Helical" evidence="13">
    <location>
        <begin position="689"/>
        <end position="709"/>
    </location>
</feature>
<evidence type="ECO:0000256" key="2">
    <source>
        <dbReference type="ARBA" id="ARBA00004651"/>
    </source>
</evidence>
<evidence type="ECO:0000256" key="11">
    <source>
        <dbReference type="PIRSR" id="PIRSR603373-1"/>
    </source>
</evidence>
<evidence type="ECO:0000256" key="6">
    <source>
        <dbReference type="ARBA" id="ARBA00022741"/>
    </source>
</evidence>
<feature type="domain" description="FeoB-type G" evidence="14">
    <location>
        <begin position="27"/>
        <end position="189"/>
    </location>
</feature>
<feature type="binding site" evidence="11">
    <location>
        <begin position="140"/>
        <end position="143"/>
    </location>
    <ligand>
        <name>GTP</name>
        <dbReference type="ChEBI" id="CHEBI:37565"/>
        <label>1</label>
    </ligand>
</feature>
<organism evidence="15 16">
    <name type="scientific">Aminipila butyrica</name>
    <dbReference type="NCBI Taxonomy" id="433296"/>
    <lineage>
        <taxon>Bacteria</taxon>
        <taxon>Bacillati</taxon>
        <taxon>Bacillota</taxon>
        <taxon>Clostridia</taxon>
        <taxon>Peptostreptococcales</taxon>
        <taxon>Anaerovoracaceae</taxon>
        <taxon>Aminipila</taxon>
    </lineage>
</organism>
<evidence type="ECO:0000256" key="4">
    <source>
        <dbReference type="ARBA" id="ARBA00022475"/>
    </source>
</evidence>
<evidence type="ECO:0000256" key="7">
    <source>
        <dbReference type="ARBA" id="ARBA00022989"/>
    </source>
</evidence>
<dbReference type="Pfam" id="PF17910">
    <property type="entry name" value="FeoB_Cyto"/>
    <property type="match status" value="1"/>
</dbReference>
<dbReference type="InterPro" id="IPR011642">
    <property type="entry name" value="Gate_dom"/>
</dbReference>
<dbReference type="PROSITE" id="PS51711">
    <property type="entry name" value="G_FEOB"/>
    <property type="match status" value="1"/>
</dbReference>
<protein>
    <recommendedName>
        <fullName evidence="10 13">Ferrous iron transport protein B</fullName>
    </recommendedName>
</protein>
<dbReference type="Pfam" id="PF02421">
    <property type="entry name" value="FeoB_N"/>
    <property type="match status" value="1"/>
</dbReference>
<dbReference type="SUPFAM" id="SSF52540">
    <property type="entry name" value="P-loop containing nucleoside triphosphate hydrolases"/>
    <property type="match status" value="1"/>
</dbReference>
<evidence type="ECO:0000259" key="14">
    <source>
        <dbReference type="PROSITE" id="PS51711"/>
    </source>
</evidence>
<feature type="binding site" evidence="12">
    <location>
        <position position="46"/>
    </location>
    <ligand>
        <name>Mg(2+)</name>
        <dbReference type="ChEBI" id="CHEBI:18420"/>
        <label>2</label>
    </ligand>
</feature>
<feature type="transmembrane region" description="Helical" evidence="13">
    <location>
        <begin position="560"/>
        <end position="579"/>
    </location>
</feature>
<keyword evidence="3 13" id="KW-0813">Transport</keyword>
<sequence>MGLTSESTGTGVLNYCGLHIEKESQEDKIIALAGNPNVGKSTVFNSLTGLNQHTGNWPGKTVTSAQGIVRFKEKKYILVDIPGTYSLMANSAEEEVARDFICFGQPDAVVVVADATCLERNLNLLLQTMEITDNVILCVNLLDEAKKKKININLDLLSSILGIPVVGTSARSGKGLDDLMAAVKAVTESPTSSQVLHITYNEEIEKAVAAVAEATASEWGGGAINHRWLALKLLDGDEGLIQSIKTNLDYDLMENQQITQKVAESIDLLEQAGIQRDQFRDQIVTKIVKTCEEIGSKVITFEKKEYAERDRKIDKILTSKLTGIPIMLLLLFGVFWLTITGANVPSQMLATGLFWVEDQISQLFYSLSAPAWLTGILVDGVFRTLAWVISVMLPPMAIFFPLFTLLEDSGYLPRIAFNLDHFFCKACAHGKQALTMCMGFGCNAAGIIGCRIIDSPRERLIATITNNFVPCNGRFPTLIAIITMFFAGTLGSPKTSILSAMMLTAVIVLGVIMTLLISKLLSKTLLKGLPSSFNLELPPYRRPQIGKVVVRSIFDRTLFVLYRAIVVAAPAGLIIWLLANIQVDQISLLTYCAEFLDPFAHLIGLDGYILMAFILGFPANEIVVPIMIMSYMATGSLTELESLSELHTLFVNNGWTWLTAVCVMLFSLMHWPCGTTCLTIKKETQSLKWTLVSFAVPTITGIIVCFTVANSVRLLGLV</sequence>
<dbReference type="InterPro" id="IPR041069">
    <property type="entry name" value="FeoB_Cyto"/>
</dbReference>
<dbReference type="NCBIfam" id="TIGR00437">
    <property type="entry name" value="feoB"/>
    <property type="match status" value="1"/>
</dbReference>
<dbReference type="Pfam" id="PF07670">
    <property type="entry name" value="Gate"/>
    <property type="match status" value="2"/>
</dbReference>
<keyword evidence="13" id="KW-0410">Iron transport</keyword>
<dbReference type="PANTHER" id="PTHR43185">
    <property type="entry name" value="FERROUS IRON TRANSPORT PROTEIN B"/>
    <property type="match status" value="1"/>
</dbReference>
<keyword evidence="7 13" id="KW-1133">Transmembrane helix</keyword>
<feature type="binding site" evidence="12">
    <location>
        <position position="49"/>
    </location>
    <ligand>
        <name>Mg(2+)</name>
        <dbReference type="ChEBI" id="CHEBI:18420"/>
        <label>2</label>
    </ligand>
</feature>
<dbReference type="InterPro" id="IPR027417">
    <property type="entry name" value="P-loop_NTPase"/>
</dbReference>
<keyword evidence="12" id="KW-0460">Magnesium</keyword>
<dbReference type="GO" id="GO:0015093">
    <property type="term" value="F:ferrous iron transmembrane transporter activity"/>
    <property type="evidence" value="ECO:0007669"/>
    <property type="project" value="UniProtKB-UniRule"/>
</dbReference>
<dbReference type="Gene3D" id="1.10.287.1770">
    <property type="match status" value="1"/>
</dbReference>
<keyword evidence="6 11" id="KW-0547">Nucleotide-binding</keyword>
<keyword evidence="8 11" id="KW-0342">GTP-binding</keyword>
<evidence type="ECO:0000256" key="12">
    <source>
        <dbReference type="PIRSR" id="PIRSR603373-2"/>
    </source>
</evidence>
<feature type="binding site" evidence="12">
    <location>
        <position position="45"/>
    </location>
    <ligand>
        <name>Mg(2+)</name>
        <dbReference type="ChEBI" id="CHEBI:18420"/>
        <label>2</label>
    </ligand>
</feature>
<dbReference type="GO" id="GO:0005525">
    <property type="term" value="F:GTP binding"/>
    <property type="evidence" value="ECO:0007669"/>
    <property type="project" value="UniProtKB-KW"/>
</dbReference>
<keyword evidence="12" id="KW-0479">Metal-binding</keyword>
<dbReference type="Pfam" id="PF07664">
    <property type="entry name" value="FeoB_C"/>
    <property type="match status" value="1"/>
</dbReference>
<dbReference type="InterPro" id="IPR003373">
    <property type="entry name" value="Fe2_transport_prot-B"/>
</dbReference>